<dbReference type="EMBL" id="SMGD01000019">
    <property type="protein sequence ID" value="TCK46352.1"/>
    <property type="molecule type" value="Genomic_DNA"/>
</dbReference>
<dbReference type="PROSITE" id="PS51257">
    <property type="entry name" value="PROKAR_LIPOPROTEIN"/>
    <property type="match status" value="1"/>
</dbReference>
<evidence type="ECO:0000313" key="2">
    <source>
        <dbReference type="Proteomes" id="UP000295565"/>
    </source>
</evidence>
<comment type="caution">
    <text evidence="1">The sequence shown here is derived from an EMBL/GenBank/DDBJ whole genome shotgun (WGS) entry which is preliminary data.</text>
</comment>
<sequence length="46" mass="4981">MQKSRAASVIFGVMLTAGMMPLALIAGCADLAKMYVDLNGYDWDIK</sequence>
<organism evidence="1 2">
    <name type="scientific">Celerinatantimonas diazotrophica</name>
    <dbReference type="NCBI Taxonomy" id="412034"/>
    <lineage>
        <taxon>Bacteria</taxon>
        <taxon>Pseudomonadati</taxon>
        <taxon>Pseudomonadota</taxon>
        <taxon>Gammaproteobacteria</taxon>
        <taxon>Celerinatantimonadaceae</taxon>
        <taxon>Celerinatantimonas</taxon>
    </lineage>
</organism>
<protein>
    <recommendedName>
        <fullName evidence="3">Lipoprotein</fullName>
    </recommendedName>
</protein>
<proteinExistence type="predicted"/>
<reference evidence="1 2" key="1">
    <citation type="submission" date="2019-03" db="EMBL/GenBank/DDBJ databases">
        <title>Genomic Encyclopedia of Type Strains, Phase IV (KMG-IV): sequencing the most valuable type-strain genomes for metagenomic binning, comparative biology and taxonomic classification.</title>
        <authorList>
            <person name="Goeker M."/>
        </authorList>
    </citation>
    <scope>NUCLEOTIDE SEQUENCE [LARGE SCALE GENOMIC DNA]</scope>
    <source>
        <strain evidence="1 2">DSM 18577</strain>
    </source>
</reference>
<dbReference type="AlphaFoldDB" id="A0A4R1J7A8"/>
<dbReference type="Proteomes" id="UP000295565">
    <property type="component" value="Unassembled WGS sequence"/>
</dbReference>
<evidence type="ECO:0000313" key="1">
    <source>
        <dbReference type="EMBL" id="TCK46352.1"/>
    </source>
</evidence>
<dbReference type="RefSeq" id="WP_165872810.1">
    <property type="nucleotide sequence ID" value="NZ_SMGD01000019.1"/>
</dbReference>
<accession>A0A4R1J7A8</accession>
<keyword evidence="2" id="KW-1185">Reference proteome</keyword>
<name>A0A4R1J7A8_9GAMM</name>
<evidence type="ECO:0008006" key="3">
    <source>
        <dbReference type="Google" id="ProtNLM"/>
    </source>
</evidence>
<gene>
    <name evidence="1" type="ORF">EV690_3628</name>
</gene>